<dbReference type="EMBL" id="FNVA01000001">
    <property type="protein sequence ID" value="SEF74190.1"/>
    <property type="molecule type" value="Genomic_DNA"/>
</dbReference>
<keyword evidence="16" id="KW-1185">Reference proteome</keyword>
<evidence type="ECO:0000256" key="7">
    <source>
        <dbReference type="ARBA" id="ARBA00022824"/>
    </source>
</evidence>
<evidence type="ECO:0000256" key="3">
    <source>
        <dbReference type="ARBA" id="ARBA00022676"/>
    </source>
</evidence>
<evidence type="ECO:0000256" key="13">
    <source>
        <dbReference type="ARBA" id="ARBA00023180"/>
    </source>
</evidence>
<organism evidence="15 16">
    <name type="scientific">Bryocella elongata</name>
    <dbReference type="NCBI Taxonomy" id="863522"/>
    <lineage>
        <taxon>Bacteria</taxon>
        <taxon>Pseudomonadati</taxon>
        <taxon>Acidobacteriota</taxon>
        <taxon>Terriglobia</taxon>
        <taxon>Terriglobales</taxon>
        <taxon>Acidobacteriaceae</taxon>
        <taxon>Bryocella</taxon>
    </lineage>
</organism>
<proteinExistence type="predicted"/>
<keyword evidence="3" id="KW-0328">Glycosyltransferase</keyword>
<keyword evidence="7" id="KW-0256">Endoplasmic reticulum</keyword>
<evidence type="ECO:0000256" key="5">
    <source>
        <dbReference type="ARBA" id="ARBA00022692"/>
    </source>
</evidence>
<dbReference type="GO" id="GO:0030158">
    <property type="term" value="F:protein xylosyltransferase activity"/>
    <property type="evidence" value="ECO:0007669"/>
    <property type="project" value="InterPro"/>
</dbReference>
<dbReference type="GO" id="GO:0015012">
    <property type="term" value="P:heparan sulfate proteoglycan biosynthetic process"/>
    <property type="evidence" value="ECO:0007669"/>
    <property type="project" value="TreeGrafter"/>
</dbReference>
<dbReference type="GO" id="GO:0050650">
    <property type="term" value="P:chondroitin sulfate proteoglycan biosynthetic process"/>
    <property type="evidence" value="ECO:0007669"/>
    <property type="project" value="TreeGrafter"/>
</dbReference>
<keyword evidence="5" id="KW-0812">Transmembrane</keyword>
<evidence type="ECO:0000313" key="16">
    <source>
        <dbReference type="Proteomes" id="UP000236728"/>
    </source>
</evidence>
<accession>A0A1H5UGM4</accession>
<dbReference type="PANTHER" id="PTHR46025:SF3">
    <property type="entry name" value="XYLOSYLTRANSFERASE OXT"/>
    <property type="match status" value="1"/>
</dbReference>
<keyword evidence="12" id="KW-1015">Disulfide bond</keyword>
<sequence>MQLAYLILGHAHPGQIIRMIERLRPSASIFVVHIDARADAAVYDELAAYAVTVHDVLLAPRKRCYWGTYGIMEAAFACISTVLASGKPFDYAVLLSGQDYPIKRPQEIAAFFAQHAGAEFVEAFPLDKPNRWTPQGGQFQAMARVLHLTVNFRSRTLHIPLRRRFYKGWEPHGGSQWWALSRAAVEWIDSYRRSHPALERYFRYVFIPDEAMIQTMLANSPFRERIDGRAIHYIDWERPNPKLPRTLDEEDFERLRASECLFGRKMHPEMSATLLERVDADLLG</sequence>
<evidence type="ECO:0000256" key="1">
    <source>
        <dbReference type="ARBA" id="ARBA00004323"/>
    </source>
</evidence>
<reference evidence="15 16" key="1">
    <citation type="submission" date="2016-10" db="EMBL/GenBank/DDBJ databases">
        <authorList>
            <person name="de Groot N.N."/>
        </authorList>
    </citation>
    <scope>NUCLEOTIDE SEQUENCE [LARGE SCALE GENOMIC DNA]</scope>
    <source>
        <strain evidence="15 16">DSM 22489</strain>
    </source>
</reference>
<evidence type="ECO:0000256" key="6">
    <source>
        <dbReference type="ARBA" id="ARBA00022723"/>
    </source>
</evidence>
<evidence type="ECO:0000313" key="15">
    <source>
        <dbReference type="EMBL" id="SEF74190.1"/>
    </source>
</evidence>
<dbReference type="InterPro" id="IPR043538">
    <property type="entry name" value="XYLT"/>
</dbReference>
<keyword evidence="10" id="KW-0333">Golgi apparatus</keyword>
<keyword evidence="6" id="KW-0479">Metal-binding</keyword>
<evidence type="ECO:0000256" key="8">
    <source>
        <dbReference type="ARBA" id="ARBA00022968"/>
    </source>
</evidence>
<dbReference type="OrthoDB" id="7943907at2"/>
<gene>
    <name evidence="15" type="ORF">SAMN05421819_1019</name>
</gene>
<dbReference type="RefSeq" id="WP_160114995.1">
    <property type="nucleotide sequence ID" value="NZ_FNVA01000001.1"/>
</dbReference>
<dbReference type="GO" id="GO:0016020">
    <property type="term" value="C:membrane"/>
    <property type="evidence" value="ECO:0007669"/>
    <property type="project" value="InterPro"/>
</dbReference>
<keyword evidence="13" id="KW-0325">Glycoprotein</keyword>
<keyword evidence="11" id="KW-0472">Membrane</keyword>
<comment type="subcellular location">
    <subcellularLocation>
        <location evidence="2">Endoplasmic reticulum membrane</location>
        <topology evidence="2">Single-pass type II membrane protein</topology>
    </subcellularLocation>
    <subcellularLocation>
        <location evidence="1">Golgi apparatus membrane</location>
        <topology evidence="1">Single-pass type II membrane protein</topology>
    </subcellularLocation>
</comment>
<evidence type="ECO:0000256" key="2">
    <source>
        <dbReference type="ARBA" id="ARBA00004648"/>
    </source>
</evidence>
<dbReference type="GO" id="GO:0046872">
    <property type="term" value="F:metal ion binding"/>
    <property type="evidence" value="ECO:0007669"/>
    <property type="project" value="UniProtKB-KW"/>
</dbReference>
<name>A0A1H5UGM4_9BACT</name>
<keyword evidence="8" id="KW-0735">Signal-anchor</keyword>
<evidence type="ECO:0000256" key="11">
    <source>
        <dbReference type="ARBA" id="ARBA00023136"/>
    </source>
</evidence>
<evidence type="ECO:0000256" key="9">
    <source>
        <dbReference type="ARBA" id="ARBA00022989"/>
    </source>
</evidence>
<dbReference type="Pfam" id="PF02485">
    <property type="entry name" value="Branch"/>
    <property type="match status" value="1"/>
</dbReference>
<dbReference type="AlphaFoldDB" id="A0A1H5UGM4"/>
<keyword evidence="4" id="KW-0808">Transferase</keyword>
<evidence type="ECO:0000256" key="10">
    <source>
        <dbReference type="ARBA" id="ARBA00023034"/>
    </source>
</evidence>
<dbReference type="InterPro" id="IPR003406">
    <property type="entry name" value="Glyco_trans_14"/>
</dbReference>
<evidence type="ECO:0000256" key="12">
    <source>
        <dbReference type="ARBA" id="ARBA00023157"/>
    </source>
</evidence>
<keyword evidence="9" id="KW-1133">Transmembrane helix</keyword>
<dbReference type="PANTHER" id="PTHR46025">
    <property type="entry name" value="XYLOSYLTRANSFERASE OXT"/>
    <property type="match status" value="1"/>
</dbReference>
<dbReference type="Proteomes" id="UP000236728">
    <property type="component" value="Unassembled WGS sequence"/>
</dbReference>
<evidence type="ECO:0000256" key="14">
    <source>
        <dbReference type="ARBA" id="ARBA00042865"/>
    </source>
</evidence>
<protein>
    <recommendedName>
        <fullName evidence="14">Peptide O-xylosyltransferase</fullName>
    </recommendedName>
</protein>
<evidence type="ECO:0000256" key="4">
    <source>
        <dbReference type="ARBA" id="ARBA00022679"/>
    </source>
</evidence>